<evidence type="ECO:0000313" key="2">
    <source>
        <dbReference type="Proteomes" id="UP001281761"/>
    </source>
</evidence>
<sequence>MASRNSPNIRCLNAPLDTTADIDVAAGLIDKKRVLKTALSAASRLRAAADIIHLSVPLDSNRASFLRATAAECLLRTDLLSQLFDITQSDNPELVLCVTGSFPASLSLSTSDIDVSWFGETFTPPEPVTGSPLLLHASMIQTGLSYLNSPHIRSCPTCDAGMYQHKCSCECRLAPKNQKSANTQLSVPEPNNDNTDAITFSDDTIFTLHRHVKSLLLQ</sequence>
<proteinExistence type="predicted"/>
<accession>A0ABQ9XBF5</accession>
<gene>
    <name evidence="1" type="ORF">BLNAU_17106</name>
</gene>
<evidence type="ECO:0000313" key="1">
    <source>
        <dbReference type="EMBL" id="KAK2947982.1"/>
    </source>
</evidence>
<reference evidence="1 2" key="1">
    <citation type="journal article" date="2022" name="bioRxiv">
        <title>Genomics of Preaxostyla Flagellates Illuminates Evolutionary Transitions and the Path Towards Mitochondrial Loss.</title>
        <authorList>
            <person name="Novak L.V.F."/>
            <person name="Treitli S.C."/>
            <person name="Pyrih J."/>
            <person name="Halakuc P."/>
            <person name="Pipaliya S.V."/>
            <person name="Vacek V."/>
            <person name="Brzon O."/>
            <person name="Soukal P."/>
            <person name="Eme L."/>
            <person name="Dacks J.B."/>
            <person name="Karnkowska A."/>
            <person name="Elias M."/>
            <person name="Hampl V."/>
        </authorList>
    </citation>
    <scope>NUCLEOTIDE SEQUENCE [LARGE SCALE GENOMIC DNA]</scope>
    <source>
        <strain evidence="1">NAU3</strain>
        <tissue evidence="1">Gut</tissue>
    </source>
</reference>
<protein>
    <submittedName>
        <fullName evidence="1">Uncharacterized protein</fullName>
    </submittedName>
</protein>
<organism evidence="1 2">
    <name type="scientific">Blattamonas nauphoetae</name>
    <dbReference type="NCBI Taxonomy" id="2049346"/>
    <lineage>
        <taxon>Eukaryota</taxon>
        <taxon>Metamonada</taxon>
        <taxon>Preaxostyla</taxon>
        <taxon>Oxymonadida</taxon>
        <taxon>Blattamonas</taxon>
    </lineage>
</organism>
<keyword evidence="2" id="KW-1185">Reference proteome</keyword>
<dbReference type="Proteomes" id="UP001281761">
    <property type="component" value="Unassembled WGS sequence"/>
</dbReference>
<name>A0ABQ9XBF5_9EUKA</name>
<comment type="caution">
    <text evidence="1">The sequence shown here is derived from an EMBL/GenBank/DDBJ whole genome shotgun (WGS) entry which is preliminary data.</text>
</comment>
<dbReference type="EMBL" id="JARBJD010000187">
    <property type="protein sequence ID" value="KAK2947982.1"/>
    <property type="molecule type" value="Genomic_DNA"/>
</dbReference>